<gene>
    <name evidence="3" type="ORF">EJO69_10065</name>
</gene>
<accession>A0A3S8ZAX0</accession>
<dbReference type="OrthoDB" id="9812120at2"/>
<dbReference type="Proteomes" id="UP000270021">
    <property type="component" value="Chromosome"/>
</dbReference>
<organism evidence="3 4">
    <name type="scientific">Flaviflexus salsibiostraticola</name>
    <dbReference type="NCBI Taxonomy" id="1282737"/>
    <lineage>
        <taxon>Bacteria</taxon>
        <taxon>Bacillati</taxon>
        <taxon>Actinomycetota</taxon>
        <taxon>Actinomycetes</taxon>
        <taxon>Actinomycetales</taxon>
        <taxon>Actinomycetaceae</taxon>
        <taxon>Flaviflexus</taxon>
    </lineage>
</organism>
<reference evidence="3 4" key="1">
    <citation type="submission" date="2018-12" db="EMBL/GenBank/DDBJ databases">
        <title>Complete genome sequence of Flaviflexus salsibiostraticola KCTC 33148.</title>
        <authorList>
            <person name="Bae J.-W."/>
        </authorList>
    </citation>
    <scope>NUCLEOTIDE SEQUENCE [LARGE SCALE GENOMIC DNA]</scope>
    <source>
        <strain evidence="3 4">KCTC 33148</strain>
    </source>
</reference>
<keyword evidence="4" id="KW-1185">Reference proteome</keyword>
<feature type="chain" id="PRO_5039058173" description="Cell wall-binding repeat-containing protein" evidence="2">
    <location>
        <begin position="18"/>
        <end position="541"/>
    </location>
</feature>
<dbReference type="PROSITE" id="PS51257">
    <property type="entry name" value="PROKAR_LIPOPROTEIN"/>
    <property type="match status" value="1"/>
</dbReference>
<evidence type="ECO:0000313" key="3">
    <source>
        <dbReference type="EMBL" id="AZN30605.1"/>
    </source>
</evidence>
<evidence type="ECO:0000256" key="1">
    <source>
        <dbReference type="SAM" id="MobiDB-lite"/>
    </source>
</evidence>
<protein>
    <recommendedName>
        <fullName evidence="5">Cell wall-binding repeat-containing protein</fullName>
    </recommendedName>
</protein>
<evidence type="ECO:0008006" key="5">
    <source>
        <dbReference type="Google" id="ProtNLM"/>
    </source>
</evidence>
<name>A0A3S8ZAX0_9ACTO</name>
<dbReference type="AlphaFoldDB" id="A0A3S8ZAX0"/>
<dbReference type="KEGG" id="fsl:EJO69_10065"/>
<proteinExistence type="predicted"/>
<evidence type="ECO:0000256" key="2">
    <source>
        <dbReference type="SAM" id="SignalP"/>
    </source>
</evidence>
<feature type="signal peptide" evidence="2">
    <location>
        <begin position="1"/>
        <end position="17"/>
    </location>
</feature>
<evidence type="ECO:0000313" key="4">
    <source>
        <dbReference type="Proteomes" id="UP000270021"/>
    </source>
</evidence>
<sequence length="541" mass="57154">MKVKYVAAIAASSLVLAGCSSVSGDGADGDSEGAGVAGTTTPTATLISGDSPVDASIEASQQFFESSPGAIVTDEDYQLEAASLSAAYSVPALVNGEGVTAELERLGVSWVIAVGTELEDDNAEGDNEELLDDLDIIGTVPELGGGVEADSGQQDSGESDGESGGDPSVTVVEPAGEGLDALLALGEGEAFIAPERSDLELSQDIDPLEGVSVLTDGAHLAALGTARAAGAEMVSSPTDPRASSETIAAASSADVVLGIFEGEREDFEWQLSAASTGVELPGGTQLVFGGKRYIALYGSPVTPALGVLGEQDVPATVERAEEMAEPYRALTEDTIVPAQEIIVTVAAGQAGDDGNYSNEGPIDWFIPLIEAAGEAGQYVILDFQPGRSDFLSQIQQYEELLAYPHVGIALDPEWRLGPDEMPLTRIGHVEIEEVNEVVNYLADYVRENNLPQKLIILHQFQLQMIRDREQLDQSRSEVALLIHADGQGSQPAKAETWRTLHQNAPEGVAWGWKNFFDEDLPMLTPEETYAVEPMPEFVSYQ</sequence>
<dbReference type="EMBL" id="CP034438">
    <property type="protein sequence ID" value="AZN30605.1"/>
    <property type="molecule type" value="Genomic_DNA"/>
</dbReference>
<keyword evidence="2" id="KW-0732">Signal</keyword>
<dbReference type="RefSeq" id="WP_126041498.1">
    <property type="nucleotide sequence ID" value="NZ_CP034438.1"/>
</dbReference>
<feature type="region of interest" description="Disordered" evidence="1">
    <location>
        <begin position="141"/>
        <end position="170"/>
    </location>
</feature>